<dbReference type="EMBL" id="PVTP01000003">
    <property type="protein sequence ID" value="PRY78782.1"/>
    <property type="molecule type" value="Genomic_DNA"/>
</dbReference>
<proteinExistence type="predicted"/>
<dbReference type="PIRSF" id="PIRSF008502">
    <property type="entry name" value="UCP008502"/>
    <property type="match status" value="1"/>
</dbReference>
<keyword evidence="2" id="KW-1185">Reference proteome</keyword>
<protein>
    <submittedName>
        <fullName evidence="1">Uncharacterized protein (DUF1697 family)</fullName>
    </submittedName>
</protein>
<dbReference type="SUPFAM" id="SSF160379">
    <property type="entry name" value="SP0830-like"/>
    <property type="match status" value="1"/>
</dbReference>
<dbReference type="PANTHER" id="PTHR36439">
    <property type="entry name" value="BLL4334 PROTEIN"/>
    <property type="match status" value="1"/>
</dbReference>
<dbReference type="AlphaFoldDB" id="A0A2T0W1A1"/>
<evidence type="ECO:0000313" key="2">
    <source>
        <dbReference type="Proteomes" id="UP000238007"/>
    </source>
</evidence>
<dbReference type="Gene3D" id="3.30.70.1280">
    <property type="entry name" value="SP0830-like domains"/>
    <property type="match status" value="1"/>
</dbReference>
<name>A0A2T0W1A1_9RHOB</name>
<comment type="caution">
    <text evidence="1">The sequence shown here is derived from an EMBL/GenBank/DDBJ whole genome shotgun (WGS) entry which is preliminary data.</text>
</comment>
<accession>A0A2T0W1A1</accession>
<dbReference type="RefSeq" id="WP_165793328.1">
    <property type="nucleotide sequence ID" value="NZ_PVTP01000003.1"/>
</dbReference>
<gene>
    <name evidence="1" type="ORF">CLV80_103107</name>
</gene>
<evidence type="ECO:0000313" key="1">
    <source>
        <dbReference type="EMBL" id="PRY78782.1"/>
    </source>
</evidence>
<dbReference type="PANTHER" id="PTHR36439:SF1">
    <property type="entry name" value="DUF1697 DOMAIN-CONTAINING PROTEIN"/>
    <property type="match status" value="1"/>
</dbReference>
<dbReference type="Pfam" id="PF08002">
    <property type="entry name" value="DUF1697"/>
    <property type="match status" value="1"/>
</dbReference>
<sequence length="174" mass="18917">MAKFVAFLRGINVGGNCKIPMADLRELCAEVTNDPDVRSYIASGNLVFETDRVAADVAAQISGAIKQKFGFEVPVLVLSEMNMRAISSSCPFPDEAGNKVHAFLCLNDPAVNQDKIDCLKTPTEQIAIIDRTVWFFAPEGVGRSKLMANMESCIGPATARNLNTISKMVEMLDD</sequence>
<reference evidence="1 2" key="1">
    <citation type="submission" date="2018-03" db="EMBL/GenBank/DDBJ databases">
        <title>Genomic Encyclopedia of Archaeal and Bacterial Type Strains, Phase II (KMG-II): from individual species to whole genera.</title>
        <authorList>
            <person name="Goeker M."/>
        </authorList>
    </citation>
    <scope>NUCLEOTIDE SEQUENCE [LARGE SCALE GENOMIC DNA]</scope>
    <source>
        <strain evidence="1 2">DSM 101533</strain>
    </source>
</reference>
<dbReference type="InterPro" id="IPR012545">
    <property type="entry name" value="DUF1697"/>
</dbReference>
<dbReference type="Proteomes" id="UP000238007">
    <property type="component" value="Unassembled WGS sequence"/>
</dbReference>
<organism evidence="1 2">
    <name type="scientific">Yoonia maritima</name>
    <dbReference type="NCBI Taxonomy" id="1435347"/>
    <lineage>
        <taxon>Bacteria</taxon>
        <taxon>Pseudomonadati</taxon>
        <taxon>Pseudomonadota</taxon>
        <taxon>Alphaproteobacteria</taxon>
        <taxon>Rhodobacterales</taxon>
        <taxon>Paracoccaceae</taxon>
        <taxon>Yoonia</taxon>
    </lineage>
</organism>